<feature type="region of interest" description="Disordered" evidence="1">
    <location>
        <begin position="1"/>
        <end position="21"/>
    </location>
</feature>
<comment type="caution">
    <text evidence="2">The sequence shown here is derived from an EMBL/GenBank/DDBJ whole genome shotgun (WGS) entry which is preliminary data.</text>
</comment>
<evidence type="ECO:0000313" key="3">
    <source>
        <dbReference type="Proteomes" id="UP001610334"/>
    </source>
</evidence>
<gene>
    <name evidence="2" type="ORF">BJX63DRAFT_384200</name>
</gene>
<protein>
    <submittedName>
        <fullName evidence="2">Uncharacterized protein</fullName>
    </submittedName>
</protein>
<organism evidence="2 3">
    <name type="scientific">Aspergillus granulosus</name>
    <dbReference type="NCBI Taxonomy" id="176169"/>
    <lineage>
        <taxon>Eukaryota</taxon>
        <taxon>Fungi</taxon>
        <taxon>Dikarya</taxon>
        <taxon>Ascomycota</taxon>
        <taxon>Pezizomycotina</taxon>
        <taxon>Eurotiomycetes</taxon>
        <taxon>Eurotiomycetidae</taxon>
        <taxon>Eurotiales</taxon>
        <taxon>Aspergillaceae</taxon>
        <taxon>Aspergillus</taxon>
        <taxon>Aspergillus subgen. Nidulantes</taxon>
    </lineage>
</organism>
<keyword evidence="3" id="KW-1185">Reference proteome</keyword>
<dbReference type="EMBL" id="JBFXLT010000014">
    <property type="protein sequence ID" value="KAL2818389.1"/>
    <property type="molecule type" value="Genomic_DNA"/>
</dbReference>
<reference evidence="2 3" key="1">
    <citation type="submission" date="2024-07" db="EMBL/GenBank/DDBJ databases">
        <title>Section-level genome sequencing and comparative genomics of Aspergillus sections Usti and Cavernicolus.</title>
        <authorList>
            <consortium name="Lawrence Berkeley National Laboratory"/>
            <person name="Nybo J.L."/>
            <person name="Vesth T.C."/>
            <person name="Theobald S."/>
            <person name="Frisvad J.C."/>
            <person name="Larsen T.O."/>
            <person name="Kjaerboelling I."/>
            <person name="Rothschild-Mancinelli K."/>
            <person name="Lyhne E.K."/>
            <person name="Kogle M.E."/>
            <person name="Barry K."/>
            <person name="Clum A."/>
            <person name="Na H."/>
            <person name="Ledsgaard L."/>
            <person name="Lin J."/>
            <person name="Lipzen A."/>
            <person name="Kuo A."/>
            <person name="Riley R."/>
            <person name="Mondo S."/>
            <person name="Labutti K."/>
            <person name="Haridas S."/>
            <person name="Pangalinan J."/>
            <person name="Salamov A.A."/>
            <person name="Simmons B.A."/>
            <person name="Magnuson J.K."/>
            <person name="Chen J."/>
            <person name="Drula E."/>
            <person name="Henrissat B."/>
            <person name="Wiebenga A."/>
            <person name="Lubbers R.J."/>
            <person name="Gomes A.C."/>
            <person name="Makela M.R."/>
            <person name="Stajich J."/>
            <person name="Grigoriev I.V."/>
            <person name="Mortensen U.H."/>
            <person name="De Vries R.P."/>
            <person name="Baker S.E."/>
            <person name="Andersen M.R."/>
        </authorList>
    </citation>
    <scope>NUCLEOTIDE SEQUENCE [LARGE SCALE GENOMIC DNA]</scope>
    <source>
        <strain evidence="2 3">CBS 588.65</strain>
    </source>
</reference>
<evidence type="ECO:0000313" key="2">
    <source>
        <dbReference type="EMBL" id="KAL2818389.1"/>
    </source>
</evidence>
<dbReference type="Proteomes" id="UP001610334">
    <property type="component" value="Unassembled WGS sequence"/>
</dbReference>
<name>A0ABR4HSC1_9EURO</name>
<proteinExistence type="predicted"/>
<accession>A0ABR4HSC1</accession>
<sequence>MGSSERRASSSPFGGWQHRPGRWFASHSGPTLRPFRTPPPCFYPEFAGPDQYYRVVPFVADRGFNGLFRQSYPECHNRLFLDEYRFLGSHQVRGLP</sequence>
<evidence type="ECO:0000256" key="1">
    <source>
        <dbReference type="SAM" id="MobiDB-lite"/>
    </source>
</evidence>